<name>A0A4J2G8R9_STREE</name>
<sequence>MELSEALHFVESLGLDEKTIDFSEFTDEQLLETSITLDLLSLDEAEAFELELAKRQLTEKYFLMRKPKTGA</sequence>
<organism evidence="1">
    <name type="scientific">Streptococcus pneumoniae</name>
    <dbReference type="NCBI Taxonomy" id="1313"/>
    <lineage>
        <taxon>Bacteria</taxon>
        <taxon>Bacillati</taxon>
        <taxon>Bacillota</taxon>
        <taxon>Bacilli</taxon>
        <taxon>Lactobacillales</taxon>
        <taxon>Streptococcaceae</taxon>
        <taxon>Streptococcus</taxon>
    </lineage>
</organism>
<dbReference type="RefSeq" id="WP_088847270.1">
    <property type="nucleotide sequence ID" value="NZ_FZDU01000001.1"/>
</dbReference>
<dbReference type="AlphaFoldDB" id="A0A4J2G8R9"/>
<accession>A0A4J2G8R9</accession>
<proteinExistence type="predicted"/>
<protein>
    <submittedName>
        <fullName evidence="1">Uncharacterized protein</fullName>
    </submittedName>
</protein>
<evidence type="ECO:0000313" key="1">
    <source>
        <dbReference type="EMBL" id="VNQ87255.1"/>
    </source>
</evidence>
<dbReference type="EMBL" id="CAATIT010000004">
    <property type="protein sequence ID" value="VNQ87255.1"/>
    <property type="molecule type" value="Genomic_DNA"/>
</dbReference>
<gene>
    <name evidence="1" type="ORF">SAMEA3381414_01378</name>
</gene>
<reference evidence="1" key="1">
    <citation type="submission" date="2019-04" db="EMBL/GenBank/DDBJ databases">
        <authorList>
            <consortium name="Pathogen Informatics"/>
        </authorList>
    </citation>
    <scope>NUCLEOTIDE SEQUENCE</scope>
    <source>
        <strain evidence="1">GPSC72</strain>
    </source>
</reference>